<evidence type="ECO:0000313" key="1">
    <source>
        <dbReference type="EMBL" id="KAH6623709.1"/>
    </source>
</evidence>
<protein>
    <submittedName>
        <fullName evidence="1">Uncharacterized protein</fullName>
    </submittedName>
</protein>
<keyword evidence="2" id="KW-1185">Reference proteome</keyword>
<organism evidence="1 2">
    <name type="scientific">Chaetomium tenue</name>
    <dbReference type="NCBI Taxonomy" id="1854479"/>
    <lineage>
        <taxon>Eukaryota</taxon>
        <taxon>Fungi</taxon>
        <taxon>Dikarya</taxon>
        <taxon>Ascomycota</taxon>
        <taxon>Pezizomycotina</taxon>
        <taxon>Sordariomycetes</taxon>
        <taxon>Sordariomycetidae</taxon>
        <taxon>Sordariales</taxon>
        <taxon>Chaetomiaceae</taxon>
        <taxon>Chaetomium</taxon>
    </lineage>
</organism>
<reference evidence="1 2" key="1">
    <citation type="journal article" date="2021" name="Nat. Commun.">
        <title>Genetic determinants of endophytism in the Arabidopsis root mycobiome.</title>
        <authorList>
            <person name="Mesny F."/>
            <person name="Miyauchi S."/>
            <person name="Thiergart T."/>
            <person name="Pickel B."/>
            <person name="Atanasova L."/>
            <person name="Karlsson M."/>
            <person name="Huettel B."/>
            <person name="Barry K.W."/>
            <person name="Haridas S."/>
            <person name="Chen C."/>
            <person name="Bauer D."/>
            <person name="Andreopoulos W."/>
            <person name="Pangilinan J."/>
            <person name="LaButti K."/>
            <person name="Riley R."/>
            <person name="Lipzen A."/>
            <person name="Clum A."/>
            <person name="Drula E."/>
            <person name="Henrissat B."/>
            <person name="Kohler A."/>
            <person name="Grigoriev I.V."/>
            <person name="Martin F.M."/>
            <person name="Hacquard S."/>
        </authorList>
    </citation>
    <scope>NUCLEOTIDE SEQUENCE [LARGE SCALE GENOMIC DNA]</scope>
    <source>
        <strain evidence="1 2">MPI-SDFR-AT-0079</strain>
    </source>
</reference>
<accession>A0ACB7P035</accession>
<gene>
    <name evidence="1" type="ORF">F5144DRAFT_370106</name>
</gene>
<evidence type="ECO:0000313" key="2">
    <source>
        <dbReference type="Proteomes" id="UP000724584"/>
    </source>
</evidence>
<name>A0ACB7P035_9PEZI</name>
<dbReference type="Proteomes" id="UP000724584">
    <property type="component" value="Unassembled WGS sequence"/>
</dbReference>
<proteinExistence type="predicted"/>
<sequence>MSVPAFGFSAGDFIAAVGLAVNVTNALKDAGGASEQYKSLVEELNSLERVVKKLHTRQGAENIFPEDITKQTDVTLKTLSSFLKTISKFNAKLGPNAASGWHHGVGRKAQWAVAYAKEVEKLRENLGTHLAQLNMLLQIYASGRCVHSTLGIRSEPPISYRADIIRVEALARMLASVPPAIEAQSTQMVALQQETSDSIDNLGSQIQQLGSSQEVTLDRKHSVVLAQFQAARDDIQQGHNHITTLSGSMHAQAQQLAALRQDAQIYHSTIESRMEETHQHTQQGMQLLSRQSDLILYAVSQPGRTESMSPEGKDDVLLLLFQLLRAISKSMGNLLWKAGLLLPFILSTIESMTNTMRRQPYLLVEDSINFTDMGGRKYTMHYEYFQHWSVSILALLHCLFIR</sequence>
<dbReference type="EMBL" id="JAGIZQ010000006">
    <property type="protein sequence ID" value="KAH6623709.1"/>
    <property type="molecule type" value="Genomic_DNA"/>
</dbReference>
<comment type="caution">
    <text evidence="1">The sequence shown here is derived from an EMBL/GenBank/DDBJ whole genome shotgun (WGS) entry which is preliminary data.</text>
</comment>